<accession>A0A812PXX5</accession>
<dbReference type="InterPro" id="IPR001878">
    <property type="entry name" value="Znf_CCHC"/>
</dbReference>
<dbReference type="OrthoDB" id="411615at2759"/>
<feature type="domain" description="CCHC-type" evidence="3">
    <location>
        <begin position="901"/>
        <end position="916"/>
    </location>
</feature>
<dbReference type="InterPro" id="IPR036875">
    <property type="entry name" value="Znf_CCHC_sf"/>
</dbReference>
<dbReference type="Gene3D" id="4.10.60.10">
    <property type="entry name" value="Zinc finger, CCHC-type"/>
    <property type="match status" value="1"/>
</dbReference>
<gene>
    <name evidence="4" type="primary">GIP</name>
    <name evidence="4" type="ORF">SPIL2461_LOCUS8895</name>
</gene>
<dbReference type="EMBL" id="CAJNIZ010014897">
    <property type="protein sequence ID" value="CAE7367547.1"/>
    <property type="molecule type" value="Genomic_DNA"/>
</dbReference>
<evidence type="ECO:0000256" key="1">
    <source>
        <dbReference type="PROSITE-ProRule" id="PRU00047"/>
    </source>
</evidence>
<protein>
    <submittedName>
        <fullName evidence="4">GIP protein</fullName>
    </submittedName>
</protein>
<evidence type="ECO:0000313" key="4">
    <source>
        <dbReference type="EMBL" id="CAE7367547.1"/>
    </source>
</evidence>
<dbReference type="Proteomes" id="UP000649617">
    <property type="component" value="Unassembled WGS sequence"/>
</dbReference>
<evidence type="ECO:0000313" key="5">
    <source>
        <dbReference type="Proteomes" id="UP000649617"/>
    </source>
</evidence>
<keyword evidence="5" id="KW-1185">Reference proteome</keyword>
<dbReference type="Pfam" id="PF07727">
    <property type="entry name" value="RVT_2"/>
    <property type="match status" value="1"/>
</dbReference>
<feature type="non-terminal residue" evidence="4">
    <location>
        <position position="1"/>
    </location>
</feature>
<feature type="region of interest" description="Disordered" evidence="2">
    <location>
        <begin position="55"/>
        <end position="77"/>
    </location>
</feature>
<dbReference type="SMART" id="SM00343">
    <property type="entry name" value="ZnF_C2HC"/>
    <property type="match status" value="1"/>
</dbReference>
<reference evidence="4" key="1">
    <citation type="submission" date="2021-02" db="EMBL/GenBank/DDBJ databases">
        <authorList>
            <person name="Dougan E. K."/>
            <person name="Rhodes N."/>
            <person name="Thang M."/>
            <person name="Chan C."/>
        </authorList>
    </citation>
    <scope>NUCLEOTIDE SEQUENCE</scope>
</reference>
<dbReference type="GO" id="GO:0003676">
    <property type="term" value="F:nucleic acid binding"/>
    <property type="evidence" value="ECO:0007669"/>
    <property type="project" value="InterPro"/>
</dbReference>
<name>A0A812PXX5_SYMPI</name>
<dbReference type="PROSITE" id="PS50158">
    <property type="entry name" value="ZF_CCHC"/>
    <property type="match status" value="1"/>
</dbReference>
<organism evidence="4 5">
    <name type="scientific">Symbiodinium pilosum</name>
    <name type="common">Dinoflagellate</name>
    <dbReference type="NCBI Taxonomy" id="2952"/>
    <lineage>
        <taxon>Eukaryota</taxon>
        <taxon>Sar</taxon>
        <taxon>Alveolata</taxon>
        <taxon>Dinophyceae</taxon>
        <taxon>Suessiales</taxon>
        <taxon>Symbiodiniaceae</taxon>
        <taxon>Symbiodinium</taxon>
    </lineage>
</organism>
<evidence type="ECO:0000259" key="3">
    <source>
        <dbReference type="PROSITE" id="PS50158"/>
    </source>
</evidence>
<sequence length="1208" mass="134217">AIGCSIGDGKKEGHGVSVVDGVDLGRLLVGWNKGPPPVVVPPPVDVIIAPEAGPRNPVGNIEEQPEHEASPAVSETAEGEIPLLDTATPELDAAMPEPVDIPVPEDDEDDLLFGDTECFLVHPEANQVWEIGIHETDIEPCNLPSPTQALHYVMLATQDRKKRVEVRLRDLSGEEQEQFSQAKQKEVGAWLDHATVRKVAAGTLDDSQLMRCRWILSWKDPEKVGGPKRAKARLVVLGFEDPDLSSIPNDAPTLGKDARQLILQKVASNKWKLINFDVSTAFLQGKGDGRKLGIRPPPELRTALDMKEHDQCLLECGAYGRVDAPFLWFQTFKETLENLGFIQCPFDACTFCLVTPKGDGVPKVHGVLGIHVDDGIGGGDGYFSKVIKELRAIYNFGSYDEGEFNFTGTHFRQWLDGSIEMDQTTYIEKIAPIHLPRERRTHSNASLTPEEVKELRRLNGSLQHAAVHTRPDLAAKENNSYQGTLVMITDWRMLANEKAVIVPVAWCSKKIARVVRSTLSAEVVSLSGLWTVLNSVSDCEVGERPSFVPSAAFDSSWREGVDSLAKERKVAQGASGLQGYADRSTGGLGHLPWQQVPRFIPGVTNVDEYSQRLQFLKELWPPEHLQHLAPRAALMVEGAAFHKISRIAPDKLRSADGVKLLVESLGGSWGKTAVEEKYHYFEQAMFQVAQKTDESNDSYISRHDAAFEELLARKVTLEEIRAYILLRHSLLSPDDKKRVVVEAKGDLKYQDTVKSIRLLGSKFFSEFQQRGSGQRGSERSKVYDVNATFEEEQSEEIHMTEDDDHDEDILVMFLNQGDGDAVYITEFEDSIVEAVQESTLAPVFTSYTEARQRLRDKAKARGYFKPKGKGIKGTAFKKGKSGHGEGFRQKSLAERIATSSCRLCGGRGHWKRECPKRDDKTETTHYTQAEYDSPFLPELTPHIPEYAVYYHEDDVEEEDGQVASAGGSRICGREHMCLTASPEVKPKPSTDFEAAFARRMLMLSRTPEWARDAARRSLAVKKAGKRPGGAVESSSRMSCQQGPGLEESILVTTAGAEGVLDTGVVIPIRLLSLLFVTVMPASLSKAAAKLHTKLPVVDMEEPLSGPEDSQLAPETQCLQEFLEVDYVRPAGVRTLQEWSRIKAEQGKHRHLTFGEIFEKDLRYAMVMARKSTLTSAWALSFKGYSQARLKKMAQQQIKKTEGDLDDWK</sequence>
<dbReference type="Pfam" id="PF00098">
    <property type="entry name" value="zf-CCHC"/>
    <property type="match status" value="1"/>
</dbReference>
<dbReference type="SUPFAM" id="SSF57756">
    <property type="entry name" value="Retrovirus zinc finger-like domains"/>
    <property type="match status" value="1"/>
</dbReference>
<dbReference type="InterPro" id="IPR013103">
    <property type="entry name" value="RVT_2"/>
</dbReference>
<keyword evidence="1" id="KW-0863">Zinc-finger</keyword>
<evidence type="ECO:0000256" key="2">
    <source>
        <dbReference type="SAM" id="MobiDB-lite"/>
    </source>
</evidence>
<feature type="non-terminal residue" evidence="4">
    <location>
        <position position="1208"/>
    </location>
</feature>
<dbReference type="AlphaFoldDB" id="A0A812PXX5"/>
<proteinExistence type="predicted"/>
<dbReference type="GO" id="GO:0008270">
    <property type="term" value="F:zinc ion binding"/>
    <property type="evidence" value="ECO:0007669"/>
    <property type="project" value="UniProtKB-KW"/>
</dbReference>
<keyword evidence="1" id="KW-0862">Zinc</keyword>
<keyword evidence="1" id="KW-0479">Metal-binding</keyword>
<comment type="caution">
    <text evidence="4">The sequence shown here is derived from an EMBL/GenBank/DDBJ whole genome shotgun (WGS) entry which is preliminary data.</text>
</comment>